<feature type="domain" description="Prephenate/arogenate dehydrogenase" evidence="3">
    <location>
        <begin position="1"/>
        <end position="278"/>
    </location>
</feature>
<dbReference type="InterPro" id="IPR003099">
    <property type="entry name" value="Prephen_DH"/>
</dbReference>
<proteinExistence type="inferred from homology"/>
<dbReference type="InterPro" id="IPR008927">
    <property type="entry name" value="6-PGluconate_DH-like_C_sf"/>
</dbReference>
<evidence type="ECO:0000313" key="4">
    <source>
        <dbReference type="EMBL" id="MBT9313728.1"/>
    </source>
</evidence>
<keyword evidence="5" id="KW-1185">Reference proteome</keyword>
<gene>
    <name evidence="4" type="ORF">IXB28_16075</name>
</gene>
<dbReference type="PANTHER" id="PTHR21363">
    <property type="entry name" value="PREPHENATE DEHYDROGENASE"/>
    <property type="match status" value="1"/>
</dbReference>
<dbReference type="Proteomes" id="UP001196661">
    <property type="component" value="Unassembled WGS sequence"/>
</dbReference>
<protein>
    <submittedName>
        <fullName evidence="4">Prephenate/arogenate dehydrogenase</fullName>
    </submittedName>
</protein>
<dbReference type="EMBL" id="JADOER010000016">
    <property type="protein sequence ID" value="MBT9313728.1"/>
    <property type="molecule type" value="Genomic_DNA"/>
</dbReference>
<evidence type="ECO:0000256" key="2">
    <source>
        <dbReference type="ARBA" id="ARBA00023002"/>
    </source>
</evidence>
<reference evidence="4 5" key="1">
    <citation type="journal article" date="2021" name="Mar. Drugs">
        <title>Genome Reduction and Secondary Metabolism of the Marine Sponge-Associated Cyanobacterium Leptothoe.</title>
        <authorList>
            <person name="Konstantinou D."/>
            <person name="Popin R.V."/>
            <person name="Fewer D.P."/>
            <person name="Sivonen K."/>
            <person name="Gkelis S."/>
        </authorList>
    </citation>
    <scope>NUCLEOTIDE SEQUENCE [LARGE SCALE GENOMIC DNA]</scope>
    <source>
        <strain evidence="4 5">TAU-MAC 1615</strain>
    </source>
</reference>
<keyword evidence="2" id="KW-0560">Oxidoreductase</keyword>
<dbReference type="Gene3D" id="3.40.50.720">
    <property type="entry name" value="NAD(P)-binding Rossmann-like Domain"/>
    <property type="match status" value="1"/>
</dbReference>
<dbReference type="InterPro" id="IPR046825">
    <property type="entry name" value="PDH_C"/>
</dbReference>
<organism evidence="4 5">
    <name type="scientific">Leptothoe kymatousa TAU-MAC 1615</name>
    <dbReference type="NCBI Taxonomy" id="2364775"/>
    <lineage>
        <taxon>Bacteria</taxon>
        <taxon>Bacillati</taxon>
        <taxon>Cyanobacteriota</taxon>
        <taxon>Cyanophyceae</taxon>
        <taxon>Nodosilineales</taxon>
        <taxon>Cymatolegaceae</taxon>
        <taxon>Leptothoe</taxon>
        <taxon>Leptothoe kymatousa</taxon>
    </lineage>
</organism>
<dbReference type="Pfam" id="PF02153">
    <property type="entry name" value="PDH_N"/>
    <property type="match status" value="1"/>
</dbReference>
<accession>A0ABS5Y7C2</accession>
<dbReference type="InterPro" id="IPR046826">
    <property type="entry name" value="PDH_N"/>
</dbReference>
<sequence length="278" mass="29959">MTIGIVGLGLIGGCLALDLQQLGYRVYGVTRREATAQTALEQGFVTRASCDLALMGQTDVVFVCTPMAAIVPTVGQLAQHLSTSTVVTDVGSVKAEIVAAATALWPNFVGGHPMAGKAEAGLAAAEPGLFDHRPYVVTPIKTTRLQALAQIKQIATQLNARLYTASPTEHDHAVAAISHLPVMVSASLLHTCFNEDNELIKTLAQNLASSGFCDTSRVGGGNPDLGTMMAQYNRTALLKTLQRYRHQLDDITQIIEKEDWDTLNQHLSRSQQERPHYL</sequence>
<name>A0ABS5Y7C2_9CYAN</name>
<dbReference type="Pfam" id="PF20463">
    <property type="entry name" value="PDH_C"/>
    <property type="match status" value="1"/>
</dbReference>
<evidence type="ECO:0000259" key="3">
    <source>
        <dbReference type="PROSITE" id="PS51176"/>
    </source>
</evidence>
<dbReference type="SUPFAM" id="SSF51735">
    <property type="entry name" value="NAD(P)-binding Rossmann-fold domains"/>
    <property type="match status" value="1"/>
</dbReference>
<dbReference type="PROSITE" id="PS51176">
    <property type="entry name" value="PDH_ADH"/>
    <property type="match status" value="1"/>
</dbReference>
<dbReference type="InterPro" id="IPR036291">
    <property type="entry name" value="NAD(P)-bd_dom_sf"/>
</dbReference>
<comment type="similarity">
    <text evidence="1">Belongs to the prephenate/arogenate dehydrogenase family.</text>
</comment>
<evidence type="ECO:0000256" key="1">
    <source>
        <dbReference type="ARBA" id="ARBA00007964"/>
    </source>
</evidence>
<dbReference type="Gene3D" id="1.10.3660.10">
    <property type="entry name" value="6-phosphogluconate dehydrogenase C-terminal like domain"/>
    <property type="match status" value="1"/>
</dbReference>
<comment type="caution">
    <text evidence="4">The sequence shown here is derived from an EMBL/GenBank/DDBJ whole genome shotgun (WGS) entry which is preliminary data.</text>
</comment>
<dbReference type="SUPFAM" id="SSF48179">
    <property type="entry name" value="6-phosphogluconate dehydrogenase C-terminal domain-like"/>
    <property type="match status" value="1"/>
</dbReference>
<evidence type="ECO:0000313" key="5">
    <source>
        <dbReference type="Proteomes" id="UP001196661"/>
    </source>
</evidence>
<dbReference type="PANTHER" id="PTHR21363:SF0">
    <property type="entry name" value="PREPHENATE DEHYDROGENASE [NADP(+)]"/>
    <property type="match status" value="1"/>
</dbReference>
<dbReference type="NCBIfam" id="NF005650">
    <property type="entry name" value="PRK07417.1"/>
    <property type="match status" value="1"/>
</dbReference>
<dbReference type="InterPro" id="IPR050812">
    <property type="entry name" value="Preph/Arog_dehydrog"/>
</dbReference>